<dbReference type="GO" id="GO:0003871">
    <property type="term" value="F:5-methyltetrahydropteroyltriglutamate-homocysteine S-methyltransferase activity"/>
    <property type="evidence" value="ECO:0007669"/>
    <property type="project" value="InterPro"/>
</dbReference>
<name>A0A5C8PAF2_9HYPH</name>
<dbReference type="OrthoDB" id="244285at2"/>
<proteinExistence type="predicted"/>
<feature type="domain" description="Cobalamin-independent methionine synthase MetE C-terminal/archaeal" evidence="4">
    <location>
        <begin position="7"/>
        <end position="332"/>
    </location>
</feature>
<keyword evidence="6" id="KW-1185">Reference proteome</keyword>
<comment type="caution">
    <text evidence="5">The sequence shown here is derived from an EMBL/GenBank/DDBJ whole genome shotgun (WGS) entry which is preliminary data.</text>
</comment>
<dbReference type="Proteomes" id="UP000321638">
    <property type="component" value="Unassembled WGS sequence"/>
</dbReference>
<comment type="cofactor">
    <cofactor evidence="1">
        <name>Zn(2+)</name>
        <dbReference type="ChEBI" id="CHEBI:29105"/>
    </cofactor>
</comment>
<sequence>MQPLPLLPTMGVGSYASPGWFISGRARLREGDFGPADSDEMFEDATRIAIADQVEAGLDIISDGELHRQRFVFEMFQHLHGLKRVPPARKLGVPGYDMAPHFTVEGAVTAPRGLGVVGEYQTLLRLAPGRHLKVALPGPVTFAGFMTAGSHDPGAVVESLIGIVRTELEGLAAAGVDYIQLDEPGLPEAPLGLSLDDCVAVINRTLAGFAFRRGVHVCFGNNAGRPMADRDIVRLMPGLVALKADEISLEFANREMAQVELVGELARRTDVAVGVVDVKNFRLEPKEAVTRRIELCLKHAPAERLRLTADCGFSALPRGLARRKMIALVDGARLVRGSRAA</sequence>
<organism evidence="5 6">
    <name type="scientific">Vineibacter terrae</name>
    <dbReference type="NCBI Taxonomy" id="2586908"/>
    <lineage>
        <taxon>Bacteria</taxon>
        <taxon>Pseudomonadati</taxon>
        <taxon>Pseudomonadota</taxon>
        <taxon>Alphaproteobacteria</taxon>
        <taxon>Hyphomicrobiales</taxon>
        <taxon>Vineibacter</taxon>
    </lineage>
</organism>
<dbReference type="Gene3D" id="3.20.20.210">
    <property type="match status" value="1"/>
</dbReference>
<dbReference type="RefSeq" id="WP_147851736.1">
    <property type="nucleotide sequence ID" value="NZ_VDUZ01000063.1"/>
</dbReference>
<keyword evidence="3" id="KW-0862">Zinc</keyword>
<evidence type="ECO:0000313" key="5">
    <source>
        <dbReference type="EMBL" id="TXL70223.1"/>
    </source>
</evidence>
<dbReference type="CDD" id="cd03311">
    <property type="entry name" value="CIMS_C_terminal_like"/>
    <property type="match status" value="1"/>
</dbReference>
<evidence type="ECO:0000313" key="6">
    <source>
        <dbReference type="Proteomes" id="UP000321638"/>
    </source>
</evidence>
<evidence type="ECO:0000256" key="3">
    <source>
        <dbReference type="ARBA" id="ARBA00022833"/>
    </source>
</evidence>
<dbReference type="GO" id="GO:0008270">
    <property type="term" value="F:zinc ion binding"/>
    <property type="evidence" value="ECO:0007669"/>
    <property type="project" value="InterPro"/>
</dbReference>
<evidence type="ECO:0000256" key="2">
    <source>
        <dbReference type="ARBA" id="ARBA00022723"/>
    </source>
</evidence>
<dbReference type="EMBL" id="VDUZ01000063">
    <property type="protein sequence ID" value="TXL70223.1"/>
    <property type="molecule type" value="Genomic_DNA"/>
</dbReference>
<dbReference type="Pfam" id="PF01717">
    <property type="entry name" value="Meth_synt_2"/>
    <property type="match status" value="1"/>
</dbReference>
<evidence type="ECO:0000256" key="1">
    <source>
        <dbReference type="ARBA" id="ARBA00001947"/>
    </source>
</evidence>
<gene>
    <name evidence="5" type="ORF">FHP25_35415</name>
</gene>
<dbReference type="PANTHER" id="PTHR30519">
    <property type="entry name" value="5-METHYLTETRAHYDROPTEROYLTRIGLUTAMATE--HOMOCYSTEINE METHYLTRANSFERASE"/>
    <property type="match status" value="1"/>
</dbReference>
<dbReference type="SUPFAM" id="SSF51726">
    <property type="entry name" value="UROD/MetE-like"/>
    <property type="match status" value="1"/>
</dbReference>
<dbReference type="GO" id="GO:0009086">
    <property type="term" value="P:methionine biosynthetic process"/>
    <property type="evidence" value="ECO:0007669"/>
    <property type="project" value="InterPro"/>
</dbReference>
<keyword evidence="2" id="KW-0479">Metal-binding</keyword>
<evidence type="ECO:0000259" key="4">
    <source>
        <dbReference type="Pfam" id="PF01717"/>
    </source>
</evidence>
<reference evidence="5 6" key="1">
    <citation type="submission" date="2019-06" db="EMBL/GenBank/DDBJ databases">
        <title>New taxonomy in bacterial strain CC-CFT640, isolated from vineyard.</title>
        <authorList>
            <person name="Lin S.-Y."/>
            <person name="Tsai C.-F."/>
            <person name="Young C.-C."/>
        </authorList>
    </citation>
    <scope>NUCLEOTIDE SEQUENCE [LARGE SCALE GENOMIC DNA]</scope>
    <source>
        <strain evidence="5 6">CC-CFT640</strain>
    </source>
</reference>
<accession>A0A5C8PAF2</accession>
<dbReference type="InterPro" id="IPR038071">
    <property type="entry name" value="UROD/MetE-like_sf"/>
</dbReference>
<dbReference type="AlphaFoldDB" id="A0A5C8PAF2"/>
<dbReference type="InterPro" id="IPR002629">
    <property type="entry name" value="Met_Synth_C/arc"/>
</dbReference>
<protein>
    <submittedName>
        <fullName evidence="5">Cobalamin-independent methionine synthase II family protein</fullName>
    </submittedName>
</protein>